<keyword evidence="1" id="KW-0732">Signal</keyword>
<organism evidence="2 3">
    <name type="scientific">Monoraphidium neglectum</name>
    <dbReference type="NCBI Taxonomy" id="145388"/>
    <lineage>
        <taxon>Eukaryota</taxon>
        <taxon>Viridiplantae</taxon>
        <taxon>Chlorophyta</taxon>
        <taxon>core chlorophytes</taxon>
        <taxon>Chlorophyceae</taxon>
        <taxon>CS clade</taxon>
        <taxon>Sphaeropleales</taxon>
        <taxon>Selenastraceae</taxon>
        <taxon>Monoraphidium</taxon>
    </lineage>
</organism>
<feature type="chain" id="PRO_5002247738" description="VWFA domain-containing protein" evidence="1">
    <location>
        <begin position="22"/>
        <end position="226"/>
    </location>
</feature>
<evidence type="ECO:0000313" key="3">
    <source>
        <dbReference type="Proteomes" id="UP000054498"/>
    </source>
</evidence>
<dbReference type="KEGG" id="mng:MNEG_3332"/>
<dbReference type="AlphaFoldDB" id="A0A0D2NI63"/>
<proteinExistence type="predicted"/>
<accession>A0A0D2NI63</accession>
<dbReference type="OrthoDB" id="559295at2759"/>
<evidence type="ECO:0000313" key="2">
    <source>
        <dbReference type="EMBL" id="KIZ04626.1"/>
    </source>
</evidence>
<gene>
    <name evidence="2" type="ORF">MNEG_3332</name>
</gene>
<evidence type="ECO:0000256" key="1">
    <source>
        <dbReference type="SAM" id="SignalP"/>
    </source>
</evidence>
<dbReference type="GeneID" id="25736210"/>
<dbReference type="RefSeq" id="XP_013903645.1">
    <property type="nucleotide sequence ID" value="XM_014048191.1"/>
</dbReference>
<dbReference type="EMBL" id="KK100634">
    <property type="protein sequence ID" value="KIZ04626.1"/>
    <property type="molecule type" value="Genomic_DNA"/>
</dbReference>
<dbReference type="Proteomes" id="UP000054498">
    <property type="component" value="Unassembled WGS sequence"/>
</dbReference>
<evidence type="ECO:0008006" key="4">
    <source>
        <dbReference type="Google" id="ProtNLM"/>
    </source>
</evidence>
<keyword evidence="3" id="KW-1185">Reference proteome</keyword>
<protein>
    <recommendedName>
        <fullName evidence="4">VWFA domain-containing protein</fullName>
    </recommendedName>
</protein>
<name>A0A0D2NI63_9CHLO</name>
<sequence>MAWLRSALLLLAVVAASGVDAQPLRKVSRNYVLILTDSSGLTNKQKNIDFLQAALSSAGQYFDVVVVGKKQRPNFATLLWNADGTGRYKGIIMYPHLEGNNALTPAEIGILWDYQAKAAVRTVMYGCTPGPLGFAKAPAGATKKKIYWSDDAPALLGSPGVKAGAAVTGAGKNAVSITPGLAGRPLGTCNLYYKPKKLTIVSPCTSTPILMVATTPAARVVGMKIR</sequence>
<reference evidence="2 3" key="1">
    <citation type="journal article" date="2013" name="BMC Genomics">
        <title>Reconstruction of the lipid metabolism for the microalga Monoraphidium neglectum from its genome sequence reveals characteristics suitable for biofuel production.</title>
        <authorList>
            <person name="Bogen C."/>
            <person name="Al-Dilaimi A."/>
            <person name="Albersmeier A."/>
            <person name="Wichmann J."/>
            <person name="Grundmann M."/>
            <person name="Rupp O."/>
            <person name="Lauersen K.J."/>
            <person name="Blifernez-Klassen O."/>
            <person name="Kalinowski J."/>
            <person name="Goesmann A."/>
            <person name="Mussgnug J.H."/>
            <person name="Kruse O."/>
        </authorList>
    </citation>
    <scope>NUCLEOTIDE SEQUENCE [LARGE SCALE GENOMIC DNA]</scope>
    <source>
        <strain evidence="2 3">SAG 48.87</strain>
    </source>
</reference>
<feature type="signal peptide" evidence="1">
    <location>
        <begin position="1"/>
        <end position="21"/>
    </location>
</feature>